<name>A0A930VF10_9ACTN</name>
<comment type="caution">
    <text evidence="2">The sequence shown here is derived from an EMBL/GenBank/DDBJ whole genome shotgun (WGS) entry which is preliminary data.</text>
</comment>
<dbReference type="PANTHER" id="PTHR37314:SF4">
    <property type="entry name" value="UPF0700 TRANSMEMBRANE PROTEIN YOAK"/>
    <property type="match status" value="1"/>
</dbReference>
<reference evidence="2" key="1">
    <citation type="submission" date="2020-11" db="EMBL/GenBank/DDBJ databases">
        <title>Nocardioides cynanchi sp. nov., isolated from soil of rhizosphere of Cynanchum wilfordii.</title>
        <authorList>
            <person name="Lee J.-S."/>
            <person name="Suh M.K."/>
            <person name="Kim J.-S."/>
        </authorList>
    </citation>
    <scope>NUCLEOTIDE SEQUENCE</scope>
    <source>
        <strain evidence="2">KCTC 19276</strain>
    </source>
</reference>
<protein>
    <submittedName>
        <fullName evidence="2">DUF1275 domain-containing protein</fullName>
    </submittedName>
</protein>
<dbReference type="Pfam" id="PF06912">
    <property type="entry name" value="DUF1275"/>
    <property type="match status" value="1"/>
</dbReference>
<proteinExistence type="predicted"/>
<dbReference type="PANTHER" id="PTHR37314">
    <property type="entry name" value="SLR0142 PROTEIN"/>
    <property type="match status" value="1"/>
</dbReference>
<evidence type="ECO:0000313" key="2">
    <source>
        <dbReference type="EMBL" id="MBF4766299.1"/>
    </source>
</evidence>
<keyword evidence="1" id="KW-0812">Transmembrane</keyword>
<dbReference type="InterPro" id="IPR010699">
    <property type="entry name" value="DUF1275"/>
</dbReference>
<keyword evidence="1" id="KW-1133">Transmembrane helix</keyword>
<organism evidence="2 3">
    <name type="scientific">Nocardioides agariphilus</name>
    <dbReference type="NCBI Taxonomy" id="433664"/>
    <lineage>
        <taxon>Bacteria</taxon>
        <taxon>Bacillati</taxon>
        <taxon>Actinomycetota</taxon>
        <taxon>Actinomycetes</taxon>
        <taxon>Propionibacteriales</taxon>
        <taxon>Nocardioidaceae</taxon>
        <taxon>Nocardioides</taxon>
    </lineage>
</organism>
<dbReference type="Proteomes" id="UP000660668">
    <property type="component" value="Unassembled WGS sequence"/>
</dbReference>
<feature type="transmembrane region" description="Helical" evidence="1">
    <location>
        <begin position="143"/>
        <end position="163"/>
    </location>
</feature>
<dbReference type="EMBL" id="JADKPO010000001">
    <property type="protein sequence ID" value="MBF4766299.1"/>
    <property type="molecule type" value="Genomic_DNA"/>
</dbReference>
<dbReference type="AlphaFoldDB" id="A0A930VF10"/>
<evidence type="ECO:0000313" key="3">
    <source>
        <dbReference type="Proteomes" id="UP000660668"/>
    </source>
</evidence>
<feature type="transmembrane region" description="Helical" evidence="1">
    <location>
        <begin position="57"/>
        <end position="77"/>
    </location>
</feature>
<evidence type="ECO:0000256" key="1">
    <source>
        <dbReference type="SAM" id="Phobius"/>
    </source>
</evidence>
<feature type="transmembrane region" description="Helical" evidence="1">
    <location>
        <begin position="118"/>
        <end position="137"/>
    </location>
</feature>
<dbReference type="RefSeq" id="WP_194694447.1">
    <property type="nucleotide sequence ID" value="NZ_JADKPO010000001.1"/>
</dbReference>
<gene>
    <name evidence="2" type="ORF">ISU10_00790</name>
</gene>
<sequence length="233" mass="23672">MTTALRDRLVVLLAVVSGATDATGFLALGGAFASVMTGNMVLVGVAVGSGDRSLVELLLFAIGGYVAGAALGARVVGTPQESDPLWPRAVSRALLVELALFAVFAVAWWSLGSDPGETWAAGLLGLTALALGIQSSAIQRFGVPGLSTTYLTGTLTTVVIRLVGRQPLRTVRHSASLLLGLVVGAGVAAALVTLARPAAPVLQVLLLTVVVVAAQRSTRVPDAVASDTRKSVP</sequence>
<keyword evidence="3" id="KW-1185">Reference proteome</keyword>
<keyword evidence="1" id="KW-0472">Membrane</keyword>
<accession>A0A930VF10</accession>
<feature type="transmembrane region" description="Helical" evidence="1">
    <location>
        <begin position="89"/>
        <end position="111"/>
    </location>
</feature>
<feature type="transmembrane region" description="Helical" evidence="1">
    <location>
        <begin position="175"/>
        <end position="192"/>
    </location>
</feature>